<dbReference type="InterPro" id="IPR015814">
    <property type="entry name" value="Pgluconate_DH_NAD-bd_C"/>
</dbReference>
<dbReference type="InterPro" id="IPR013328">
    <property type="entry name" value="6PGD_dom2"/>
</dbReference>
<feature type="domain" description="Phosphogluconate dehydrogenase NAD-binding putative C-terminal" evidence="1">
    <location>
        <begin position="205"/>
        <end position="276"/>
    </location>
</feature>
<dbReference type="SUPFAM" id="SSF51735">
    <property type="entry name" value="NAD(P)-binding Rossmann-fold domains"/>
    <property type="match status" value="1"/>
</dbReference>
<dbReference type="OrthoDB" id="4333at2"/>
<dbReference type="Pfam" id="PF09130">
    <property type="entry name" value="DUF1932"/>
    <property type="match status" value="1"/>
</dbReference>
<dbReference type="AlphaFoldDB" id="A0A159Z0F2"/>
<evidence type="ECO:0000313" key="3">
    <source>
        <dbReference type="Proteomes" id="UP000076128"/>
    </source>
</evidence>
<keyword evidence="3" id="KW-1185">Reference proteome</keyword>
<reference evidence="2 3" key="1">
    <citation type="submission" date="2015-09" db="EMBL/GenBank/DDBJ databases">
        <title>Complete genome sequence of Defluviimonas alba cai42t isolated from an oilfield in Xinjiang.</title>
        <authorList>
            <person name="Geng S."/>
            <person name="Pan X."/>
            <person name="Wu X."/>
        </authorList>
    </citation>
    <scope>NUCLEOTIDE SEQUENCE [LARGE SCALE GENOMIC DNA]</scope>
    <source>
        <strain evidence="3">cai42</strain>
    </source>
</reference>
<dbReference type="InterPro" id="IPR036291">
    <property type="entry name" value="NAD(P)-bd_dom_sf"/>
</dbReference>
<dbReference type="SUPFAM" id="SSF48179">
    <property type="entry name" value="6-phosphogluconate dehydrogenase C-terminal domain-like"/>
    <property type="match status" value="1"/>
</dbReference>
<dbReference type="STRING" id="1335048.AKL17_0082"/>
<dbReference type="InterPro" id="IPR008927">
    <property type="entry name" value="6-PGluconate_DH-like_C_sf"/>
</dbReference>
<dbReference type="KEGG" id="daa:AKL17_0082"/>
<gene>
    <name evidence="2" type="ORF">AKL17_0082</name>
</gene>
<accession>A0A159Z0F2</accession>
<evidence type="ECO:0000259" key="1">
    <source>
        <dbReference type="Pfam" id="PF09130"/>
    </source>
</evidence>
<dbReference type="EMBL" id="CP012661">
    <property type="protein sequence ID" value="AMY67344.1"/>
    <property type="molecule type" value="Genomic_DNA"/>
</dbReference>
<organism evidence="2 3">
    <name type="scientific">Frigidibacter mobilis</name>
    <dbReference type="NCBI Taxonomy" id="1335048"/>
    <lineage>
        <taxon>Bacteria</taxon>
        <taxon>Pseudomonadati</taxon>
        <taxon>Pseudomonadota</taxon>
        <taxon>Alphaproteobacteria</taxon>
        <taxon>Rhodobacterales</taxon>
        <taxon>Paracoccaceae</taxon>
        <taxon>Frigidibacter</taxon>
    </lineage>
</organism>
<evidence type="ECO:0000313" key="2">
    <source>
        <dbReference type="EMBL" id="AMY67344.1"/>
    </source>
</evidence>
<sequence length="299" mass="30760">MMDGTARIALIGFGEAAMAFVSGWASVRTDPLHAPDLRAYDIKTEDPAQAGPMQARYAQLGVSGCTAMAGALAGAKAAFCLVTADRALEAATTAAGSIVPGTLWLDCNSCAPQTKQAAAAVIGAAGGRYVDVAVMAPVHPKRHLVPLLVAGPDADAEAGATLLRSLGMRPEIAGQEIGQASAIKMLRSVMIKGMEALTAECLLAARKVGVEAQVIASLQASDPGTDWQARGAYNMERMMVHGARRAAEMREVVATVAALGLPNAMSDATARWQDRVAATGAEAGAGDLAGRLDRILARL</sequence>
<dbReference type="Proteomes" id="UP000076128">
    <property type="component" value="Chromosome"/>
</dbReference>
<dbReference type="Gene3D" id="1.10.1040.10">
    <property type="entry name" value="N-(1-d-carboxylethyl)-l-norvaline Dehydrogenase, domain 2"/>
    <property type="match status" value="1"/>
</dbReference>
<dbReference type="Gene3D" id="3.40.50.720">
    <property type="entry name" value="NAD(P)-binding Rossmann-like Domain"/>
    <property type="match status" value="1"/>
</dbReference>
<dbReference type="RefSeq" id="WP_066808473.1">
    <property type="nucleotide sequence ID" value="NZ_CP012661.1"/>
</dbReference>
<protein>
    <submittedName>
        <fullName evidence="2">Oxidoreductase</fullName>
    </submittedName>
</protein>
<name>A0A159Z0F2_9RHOB</name>
<dbReference type="PATRIC" id="fig|1335048.3.peg.85"/>
<proteinExistence type="predicted"/>